<keyword evidence="2" id="KW-1185">Reference proteome</keyword>
<evidence type="ECO:0000313" key="2">
    <source>
        <dbReference type="Proteomes" id="UP000029482"/>
    </source>
</evidence>
<dbReference type="eggNOG" id="ENOG5033AH7">
    <property type="taxonomic scope" value="Bacteria"/>
</dbReference>
<organism evidence="1 2">
    <name type="scientific">Streptomyces glaucescens</name>
    <dbReference type="NCBI Taxonomy" id="1907"/>
    <lineage>
        <taxon>Bacteria</taxon>
        <taxon>Bacillati</taxon>
        <taxon>Actinomycetota</taxon>
        <taxon>Actinomycetes</taxon>
        <taxon>Kitasatosporales</taxon>
        <taxon>Streptomycetaceae</taxon>
        <taxon>Streptomyces</taxon>
    </lineage>
</organism>
<proteinExistence type="predicted"/>
<dbReference type="KEGG" id="sgu:SGLAU_20935"/>
<sequence length="163" mass="18531">MIIRENRRGTLPRDRRDGLMNRVDHTARPAAREMRPYTRAFVARVTARNRLPLDFSVASLRVVDFLIDGLRKGGAERERVGETLFGLGAYVGEVLVRRAGAEWVDFDAQQSAYFGQHVGVRMPDGRVWNPLGKVHNRFDSGSPEESLRTFYLTLHGRPRRAVA</sequence>
<accession>A0A089Z2U3</accession>
<dbReference type="AlphaFoldDB" id="A0A089Z2U3"/>
<dbReference type="HOGENOM" id="CLU_127705_0_0_11"/>
<evidence type="ECO:0000313" key="1">
    <source>
        <dbReference type="EMBL" id="AIS00141.1"/>
    </source>
</evidence>
<gene>
    <name evidence="1" type="ORF">SGLAU_20935</name>
</gene>
<protein>
    <submittedName>
        <fullName evidence="1">Uncharacterized protein</fullName>
    </submittedName>
</protein>
<name>A0A089Z2U3_STRGA</name>
<dbReference type="Proteomes" id="UP000029482">
    <property type="component" value="Chromosome"/>
</dbReference>
<dbReference type="STRING" id="1907.SGLAU_20935"/>
<reference evidence="2" key="1">
    <citation type="journal article" date="2015" name="J. Biotechnol.">
        <title>Complete genome sequence of the actinobacterium Streptomyces glaucescens GLA.O (DSM 40922) consisting of a linear chromosome and one linear plasmid.</title>
        <authorList>
            <person name="Ortseifen V."/>
            <person name="Winkler A."/>
            <person name="Albersmeier A."/>
            <person name="Wendler S."/>
            <person name="Puhler A."/>
            <person name="Kalinowski J."/>
            <person name="Ruckert C."/>
        </authorList>
    </citation>
    <scope>NUCLEOTIDE SEQUENCE [LARGE SCALE GENOMIC DNA]</scope>
    <source>
        <strain evidence="2">DSM 40922 / GLA O</strain>
    </source>
</reference>
<dbReference type="EMBL" id="CP009438">
    <property type="protein sequence ID" value="AIS00141.1"/>
    <property type="molecule type" value="Genomic_DNA"/>
</dbReference>